<reference evidence="3" key="1">
    <citation type="journal article" date="2020" name="Stud. Mycol.">
        <title>101 Dothideomycetes genomes: A test case for predicting lifestyles and emergence of pathogens.</title>
        <authorList>
            <person name="Haridas S."/>
            <person name="Albert R."/>
            <person name="Binder M."/>
            <person name="Bloem J."/>
            <person name="LaButti K."/>
            <person name="Salamov A."/>
            <person name="Andreopoulos B."/>
            <person name="Baker S."/>
            <person name="Barry K."/>
            <person name="Bills G."/>
            <person name="Bluhm B."/>
            <person name="Cannon C."/>
            <person name="Castanera R."/>
            <person name="Culley D."/>
            <person name="Daum C."/>
            <person name="Ezra D."/>
            <person name="Gonzalez J."/>
            <person name="Henrissat B."/>
            <person name="Kuo A."/>
            <person name="Liang C."/>
            <person name="Lipzen A."/>
            <person name="Lutzoni F."/>
            <person name="Magnuson J."/>
            <person name="Mondo S."/>
            <person name="Nolan M."/>
            <person name="Ohm R."/>
            <person name="Pangilinan J."/>
            <person name="Park H.-J."/>
            <person name="Ramirez L."/>
            <person name="Alfaro M."/>
            <person name="Sun H."/>
            <person name="Tritt A."/>
            <person name="Yoshinaga Y."/>
            <person name="Zwiers L.-H."/>
            <person name="Turgeon B."/>
            <person name="Goodwin S."/>
            <person name="Spatafora J."/>
            <person name="Crous P."/>
            <person name="Grigoriev I."/>
        </authorList>
    </citation>
    <scope>NUCLEOTIDE SEQUENCE [LARGE SCALE GENOMIC DNA]</scope>
    <source>
        <strain evidence="3">CBS 304.66</strain>
    </source>
</reference>
<evidence type="ECO:0000313" key="2">
    <source>
        <dbReference type="EMBL" id="KAF2263897.1"/>
    </source>
</evidence>
<feature type="domain" description="Protein kinase" evidence="1">
    <location>
        <begin position="1"/>
        <end position="253"/>
    </location>
</feature>
<name>A0A9P4K9U2_9PLEO</name>
<dbReference type="Gene3D" id="1.10.510.10">
    <property type="entry name" value="Transferase(Phosphotransferase) domain 1"/>
    <property type="match status" value="1"/>
</dbReference>
<dbReference type="Proteomes" id="UP000800093">
    <property type="component" value="Unassembled WGS sequence"/>
</dbReference>
<dbReference type="PANTHER" id="PTHR37542:SF1">
    <property type="entry name" value="PRION-INHIBITION AND PROPAGATION HELO DOMAIN-CONTAINING PROTEIN"/>
    <property type="match status" value="1"/>
</dbReference>
<dbReference type="InterPro" id="IPR056002">
    <property type="entry name" value="DUF7580"/>
</dbReference>
<accession>A0A9P4K9U2</accession>
<keyword evidence="3" id="KW-1185">Reference proteome</keyword>
<dbReference type="AlphaFoldDB" id="A0A9P4K9U2"/>
<dbReference type="OrthoDB" id="1911848at2759"/>
<dbReference type="EMBL" id="ML986621">
    <property type="protein sequence ID" value="KAF2263897.1"/>
    <property type="molecule type" value="Genomic_DNA"/>
</dbReference>
<organism evidence="2 3">
    <name type="scientific">Lojkania enalia</name>
    <dbReference type="NCBI Taxonomy" id="147567"/>
    <lineage>
        <taxon>Eukaryota</taxon>
        <taxon>Fungi</taxon>
        <taxon>Dikarya</taxon>
        <taxon>Ascomycota</taxon>
        <taxon>Pezizomycotina</taxon>
        <taxon>Dothideomycetes</taxon>
        <taxon>Pleosporomycetidae</taxon>
        <taxon>Pleosporales</taxon>
        <taxon>Pleosporales incertae sedis</taxon>
        <taxon>Lojkania</taxon>
    </lineage>
</organism>
<dbReference type="Pfam" id="PF24476">
    <property type="entry name" value="DUF7580"/>
    <property type="match status" value="1"/>
</dbReference>
<protein>
    <recommendedName>
        <fullName evidence="1">Protein kinase domain-containing protein</fullName>
    </recommendedName>
</protein>
<dbReference type="SUPFAM" id="SSF56112">
    <property type="entry name" value="Protein kinase-like (PK-like)"/>
    <property type="match status" value="1"/>
</dbReference>
<dbReference type="InterPro" id="IPR011009">
    <property type="entry name" value="Kinase-like_dom_sf"/>
</dbReference>
<gene>
    <name evidence="2" type="ORF">CC78DRAFT_496085</name>
</gene>
<dbReference type="GO" id="GO:0005524">
    <property type="term" value="F:ATP binding"/>
    <property type="evidence" value="ECO:0007669"/>
    <property type="project" value="InterPro"/>
</dbReference>
<evidence type="ECO:0000313" key="3">
    <source>
        <dbReference type="Proteomes" id="UP000800093"/>
    </source>
</evidence>
<dbReference type="InterPro" id="IPR000719">
    <property type="entry name" value="Prot_kinase_dom"/>
</dbReference>
<comment type="caution">
    <text evidence="2">The sequence shown here is derived from an EMBL/GenBank/DDBJ whole genome shotgun (WGS) entry which is preliminary data.</text>
</comment>
<proteinExistence type="predicted"/>
<sequence>MSFRFLLVFSIPDKLVNPRSLREVLLDKDFKGQIKHPLNERVNLAKQLARAVLHVHSKNHVHKNIRPETILLFDDAPQYQGECTKAFPVSLGTAFLTGFERVRKDEADTVPIDGPMTWAENIYRHPSRQGASHSDDKFTMLHDVYSLGVCLLEIAMWRSFVEFETRSSQRVKVNNTSACNLMERSQAGLPPRMLSPHKIHQKFVRDARNRIPIALGSQFSSVVVRCLTCVETFESEAEEDPLILSIRYIETVLWVLEEIVI</sequence>
<dbReference type="GO" id="GO:0004672">
    <property type="term" value="F:protein kinase activity"/>
    <property type="evidence" value="ECO:0007669"/>
    <property type="project" value="InterPro"/>
</dbReference>
<dbReference type="PROSITE" id="PS50011">
    <property type="entry name" value="PROTEIN_KINASE_DOM"/>
    <property type="match status" value="1"/>
</dbReference>
<evidence type="ECO:0000259" key="1">
    <source>
        <dbReference type="PROSITE" id="PS50011"/>
    </source>
</evidence>
<dbReference type="PANTHER" id="PTHR37542">
    <property type="entry name" value="HELO DOMAIN-CONTAINING PROTEIN-RELATED"/>
    <property type="match status" value="1"/>
</dbReference>